<reference evidence="3 4" key="1">
    <citation type="journal article" date="2010" name="Stand. Genomic Sci.">
        <title>Complete genome sequence of Meiothermus silvanus type strain (VI-R2).</title>
        <authorList>
            <person name="Sikorski J."/>
            <person name="Tindall B.J."/>
            <person name="Lowry S."/>
            <person name="Lucas S."/>
            <person name="Nolan M."/>
            <person name="Copeland A."/>
            <person name="Glavina Del Rio T."/>
            <person name="Tice H."/>
            <person name="Cheng J.F."/>
            <person name="Han C."/>
            <person name="Pitluck S."/>
            <person name="Liolios K."/>
            <person name="Ivanova N."/>
            <person name="Mavromatis K."/>
            <person name="Mikhailova N."/>
            <person name="Pati A."/>
            <person name="Goodwin L."/>
            <person name="Chen A."/>
            <person name="Palaniappan K."/>
            <person name="Land M."/>
            <person name="Hauser L."/>
            <person name="Chang Y.J."/>
            <person name="Jeffries C.D."/>
            <person name="Rohde M."/>
            <person name="Goker M."/>
            <person name="Woyke T."/>
            <person name="Bristow J."/>
            <person name="Eisen J.A."/>
            <person name="Markowitz V."/>
            <person name="Hugenholtz P."/>
            <person name="Kyrpides N.C."/>
            <person name="Klenk H.P."/>
            <person name="Lapidus A."/>
        </authorList>
    </citation>
    <scope>NUCLEOTIDE SEQUENCE [LARGE SCALE GENOMIC DNA]</scope>
    <source>
        <strain evidence="4">ATCC 700542 / DSM 9946 / VI-R2</strain>
    </source>
</reference>
<dbReference type="SUPFAM" id="SSF52402">
    <property type="entry name" value="Adenine nucleotide alpha hydrolases-like"/>
    <property type="match status" value="2"/>
</dbReference>
<dbReference type="AlphaFoldDB" id="D7BGP2"/>
<dbReference type="InterPro" id="IPR006016">
    <property type="entry name" value="UspA"/>
</dbReference>
<dbReference type="CDD" id="cd00293">
    <property type="entry name" value="USP-like"/>
    <property type="match status" value="2"/>
</dbReference>
<dbReference type="Proteomes" id="UP000001916">
    <property type="component" value="Chromosome"/>
</dbReference>
<feature type="domain" description="UspA" evidence="2">
    <location>
        <begin position="204"/>
        <end position="273"/>
    </location>
</feature>
<dbReference type="PANTHER" id="PTHR43010:SF1">
    <property type="entry name" value="USPA DOMAIN-CONTAINING PROTEIN"/>
    <property type="match status" value="1"/>
</dbReference>
<dbReference type="EMBL" id="CP002042">
    <property type="protein sequence ID" value="ADH62046.1"/>
    <property type="molecule type" value="Genomic_DNA"/>
</dbReference>
<dbReference type="OrthoDB" id="9804721at2"/>
<dbReference type="KEGG" id="msv:Mesil_0101"/>
<dbReference type="RefSeq" id="WP_013156654.1">
    <property type="nucleotide sequence ID" value="NC_014212.1"/>
</dbReference>
<dbReference type="PANTHER" id="PTHR43010">
    <property type="entry name" value="UNIVERSAL STRESS PROTEIN SLR1230"/>
    <property type="match status" value="1"/>
</dbReference>
<comment type="similarity">
    <text evidence="1">Belongs to the universal stress protein A family.</text>
</comment>
<accession>D7BGP2</accession>
<dbReference type="HOGENOM" id="CLU_049301_5_1_0"/>
<dbReference type="Gene3D" id="3.40.50.12370">
    <property type="match status" value="1"/>
</dbReference>
<evidence type="ECO:0000259" key="2">
    <source>
        <dbReference type="Pfam" id="PF00582"/>
    </source>
</evidence>
<gene>
    <name evidence="3" type="ordered locus">Mesil_0101</name>
</gene>
<name>D7BGP2_ALLS1</name>
<dbReference type="InterPro" id="IPR051688">
    <property type="entry name" value="USP_A"/>
</dbReference>
<dbReference type="InterPro" id="IPR006015">
    <property type="entry name" value="Universal_stress_UspA"/>
</dbReference>
<proteinExistence type="inferred from homology"/>
<dbReference type="Pfam" id="PF00582">
    <property type="entry name" value="Usp"/>
    <property type="match status" value="2"/>
</dbReference>
<feature type="domain" description="UspA" evidence="2">
    <location>
        <begin position="1"/>
        <end position="148"/>
    </location>
</feature>
<evidence type="ECO:0000313" key="3">
    <source>
        <dbReference type="EMBL" id="ADH62046.1"/>
    </source>
</evidence>
<dbReference type="STRING" id="526227.Mesil_0101"/>
<organism evidence="3 4">
    <name type="scientific">Allomeiothermus silvanus (strain ATCC 700542 / DSM 9946 / NBRC 106475 / NCIMB 13440 / VI-R2)</name>
    <name type="common">Thermus silvanus</name>
    <dbReference type="NCBI Taxonomy" id="526227"/>
    <lineage>
        <taxon>Bacteria</taxon>
        <taxon>Thermotogati</taxon>
        <taxon>Deinococcota</taxon>
        <taxon>Deinococci</taxon>
        <taxon>Thermales</taxon>
        <taxon>Thermaceae</taxon>
        <taxon>Allomeiothermus</taxon>
    </lineage>
</organism>
<evidence type="ECO:0000313" key="4">
    <source>
        <dbReference type="Proteomes" id="UP000001916"/>
    </source>
</evidence>
<dbReference type="eggNOG" id="COG0589">
    <property type="taxonomic scope" value="Bacteria"/>
</dbReference>
<protein>
    <submittedName>
        <fullName evidence="3">UspA domain protein</fullName>
    </submittedName>
</protein>
<keyword evidence="4" id="KW-1185">Reference proteome</keyword>
<sequence length="273" mass="29105">MVKRILIASDGSAPARGAETLAEWLAYELEAQLVGLFVRDSRWIRLPEFLDLGALSVPLPAYHQEIEQALTVKGEGILKRLGDSAQSAGVNFAYKLETGVPAEVIVQEARTADLVVLGRQGENHPEGEALGGTAERVVRTSPVPVLLTPPAYTRPERLLIGYDGSEPAVRALHFAAPLAVELGLGVQVLSVDDNLNRAEELAREGAEYLAAYGLSMEPAALQGDPAERLLEAQGTADLLALGAFGGGPVRRWLLGSTTEYALRGSRGPVLVVR</sequence>
<evidence type="ECO:0000256" key="1">
    <source>
        <dbReference type="ARBA" id="ARBA00008791"/>
    </source>
</evidence>
<dbReference type="PRINTS" id="PR01438">
    <property type="entry name" value="UNVRSLSTRESS"/>
</dbReference>